<feature type="transmembrane region" description="Helical" evidence="1">
    <location>
        <begin position="21"/>
        <end position="43"/>
    </location>
</feature>
<accession>A0ABN7B4Q5</accession>
<protein>
    <submittedName>
        <fullName evidence="2">Uncharacterized protein</fullName>
    </submittedName>
</protein>
<evidence type="ECO:0000256" key="1">
    <source>
        <dbReference type="SAM" id="Phobius"/>
    </source>
</evidence>
<keyword evidence="1" id="KW-1133">Transmembrane helix</keyword>
<keyword evidence="3" id="KW-1185">Reference proteome</keyword>
<name>A0ABN7B4Q5_9HEMI</name>
<reference evidence="2 3" key="1">
    <citation type="submission" date="2023-09" db="EMBL/GenBank/DDBJ databases">
        <title>Nesidiocoris tenuis whole genome shotgun sequence.</title>
        <authorList>
            <person name="Shibata T."/>
            <person name="Shimoda M."/>
            <person name="Kobayashi T."/>
            <person name="Uehara T."/>
        </authorList>
    </citation>
    <scope>NUCLEOTIDE SEQUENCE [LARGE SCALE GENOMIC DNA]</scope>
    <source>
        <strain evidence="2 3">Japan</strain>
    </source>
</reference>
<keyword evidence="1" id="KW-0472">Membrane</keyword>
<proteinExistence type="predicted"/>
<dbReference type="EMBL" id="AP028917">
    <property type="protein sequence ID" value="BES98579.1"/>
    <property type="molecule type" value="Genomic_DNA"/>
</dbReference>
<sequence>MFTSVFAWFFSPINRRGRRIFIWDILSFIFLLPLTVTCTLLGMRTLTEELPPSVSKTFSFLRFQQFSIAMFTVMLDVFVMTWFLVRIQYHFKHWLHWYRRSEIVILLDYEGEPVE</sequence>
<evidence type="ECO:0000313" key="2">
    <source>
        <dbReference type="EMBL" id="BES98579.1"/>
    </source>
</evidence>
<keyword evidence="1" id="KW-0812">Transmembrane</keyword>
<evidence type="ECO:0000313" key="3">
    <source>
        <dbReference type="Proteomes" id="UP001307889"/>
    </source>
</evidence>
<feature type="transmembrane region" description="Helical" evidence="1">
    <location>
        <begin position="63"/>
        <end position="85"/>
    </location>
</feature>
<dbReference type="Proteomes" id="UP001307889">
    <property type="component" value="Chromosome 9"/>
</dbReference>
<organism evidence="2 3">
    <name type="scientific">Nesidiocoris tenuis</name>
    <dbReference type="NCBI Taxonomy" id="355587"/>
    <lineage>
        <taxon>Eukaryota</taxon>
        <taxon>Metazoa</taxon>
        <taxon>Ecdysozoa</taxon>
        <taxon>Arthropoda</taxon>
        <taxon>Hexapoda</taxon>
        <taxon>Insecta</taxon>
        <taxon>Pterygota</taxon>
        <taxon>Neoptera</taxon>
        <taxon>Paraneoptera</taxon>
        <taxon>Hemiptera</taxon>
        <taxon>Heteroptera</taxon>
        <taxon>Panheteroptera</taxon>
        <taxon>Cimicomorpha</taxon>
        <taxon>Miridae</taxon>
        <taxon>Dicyphina</taxon>
        <taxon>Nesidiocoris</taxon>
    </lineage>
</organism>
<gene>
    <name evidence="2" type="ORF">NTJ_11394</name>
</gene>